<evidence type="ECO:0000313" key="2">
    <source>
        <dbReference type="EMBL" id="BDD07975.1"/>
    </source>
</evidence>
<protein>
    <submittedName>
        <fullName evidence="2">Uncharacterized protein</fullName>
    </submittedName>
</protein>
<dbReference type="EMBL" id="AP025314">
    <property type="protein sequence ID" value="BDD07975.1"/>
    <property type="molecule type" value="Genomic_DNA"/>
</dbReference>
<dbReference type="AlphaFoldDB" id="A0AAU9DAU7"/>
<feature type="region of interest" description="Disordered" evidence="1">
    <location>
        <begin position="617"/>
        <end position="676"/>
    </location>
</feature>
<gene>
    <name evidence="2" type="ORF">FUAX_04070</name>
</gene>
<name>A0AAU9DAU7_9BACT</name>
<dbReference type="Proteomes" id="UP001348817">
    <property type="component" value="Chromosome"/>
</dbReference>
<accession>A0AAU9DAU7</accession>
<dbReference type="KEGG" id="fax:FUAX_04070"/>
<proteinExistence type="predicted"/>
<keyword evidence="3" id="KW-1185">Reference proteome</keyword>
<reference evidence="2 3" key="1">
    <citation type="submission" date="2021-12" db="EMBL/GenBank/DDBJ databases">
        <title>Genome sequencing of bacteria with rrn-lacking chromosome and rrn-plasmid.</title>
        <authorList>
            <person name="Anda M."/>
            <person name="Iwasaki W."/>
        </authorList>
    </citation>
    <scope>NUCLEOTIDE SEQUENCE [LARGE SCALE GENOMIC DNA]</scope>
    <source>
        <strain evidence="2 3">DSM 100852</strain>
    </source>
</reference>
<evidence type="ECO:0000313" key="3">
    <source>
        <dbReference type="Proteomes" id="UP001348817"/>
    </source>
</evidence>
<feature type="compositionally biased region" description="Basic and acidic residues" evidence="1">
    <location>
        <begin position="1"/>
        <end position="19"/>
    </location>
</feature>
<dbReference type="RefSeq" id="WP_338393267.1">
    <property type="nucleotide sequence ID" value="NZ_AP025314.1"/>
</dbReference>
<feature type="compositionally biased region" description="Basic and acidic residues" evidence="1">
    <location>
        <begin position="649"/>
        <end position="658"/>
    </location>
</feature>
<feature type="compositionally biased region" description="Polar residues" evidence="1">
    <location>
        <begin position="664"/>
        <end position="676"/>
    </location>
</feature>
<sequence length="676" mass="75600">MFEQRQRRPDRRQGAKDGGSDPVAQAMWRPARLLRSSRLYKEGRKRSRNVGKYKDFSAGERILIDDEGVLRETWTKEGTTSKWMKGPVTVPEDEDAAYDDWYEALTDKTPDRLFVKDGTFEFIEPSGSFQGLMRFLALVRLNDQEGRIGNRRSIMESDDEEEICSDLRSLYHGSTVRKAKGQDAETYASELSRLIAGRVPESAMTFGVQKSPTLSKEVRDMPDAHERLKGALHFFPPVARRKAERVTSQGVEMSGVGATKGATISSDTSFFYRVYVNVEAPYVHEVLPVVFSLIDHPGSTGRYGVVDVSLSPYRSIHKVSEPLIIYVQGEEGLQSVKLAMSTLAKDRPEYFADEIPAMTEPFGKGLSWGQESVSMDTEEMGDRVAGSVKRYLGRVKGLLDQPKGWAGRLWNFRKWDELATLCFKTQEQIQRQGGVCYGLNKRELLRMNELSGKLANEWMSDYVEEWLRKGASATRKNASFRDTRLEAISHSLTGLNFTDDQQTARAMSSFKASGIDFFNPHLPLASQHSGTEDWEFWDAVKHDESTMSKETAEEATDFKVVFGVAHGEELGLRKSEAKAKLLAELAKKKEEETRKGASGGTYAEGFTDPLGAVEWVTTEAPTPAVPIPVKEEEHQDLPPQTGGSLSNSEGKESKRSESPEPIVGSQSSYTSDLFPL</sequence>
<feature type="region of interest" description="Disordered" evidence="1">
    <location>
        <begin position="1"/>
        <end position="28"/>
    </location>
</feature>
<evidence type="ECO:0000256" key="1">
    <source>
        <dbReference type="SAM" id="MobiDB-lite"/>
    </source>
</evidence>
<organism evidence="2 3">
    <name type="scientific">Fulvitalea axinellae</name>
    <dbReference type="NCBI Taxonomy" id="1182444"/>
    <lineage>
        <taxon>Bacteria</taxon>
        <taxon>Pseudomonadati</taxon>
        <taxon>Bacteroidota</taxon>
        <taxon>Cytophagia</taxon>
        <taxon>Cytophagales</taxon>
        <taxon>Persicobacteraceae</taxon>
        <taxon>Fulvitalea</taxon>
    </lineage>
</organism>